<feature type="transmembrane region" description="Helical" evidence="7">
    <location>
        <begin position="316"/>
        <end position="340"/>
    </location>
</feature>
<dbReference type="Pfam" id="PF01794">
    <property type="entry name" value="Ferric_reduct"/>
    <property type="match status" value="1"/>
</dbReference>
<keyword evidence="5 7" id="KW-0472">Membrane</keyword>
<feature type="transmembrane region" description="Helical" evidence="7">
    <location>
        <begin position="614"/>
        <end position="632"/>
    </location>
</feature>
<keyword evidence="4" id="KW-0560">Oxidoreductase</keyword>
<keyword evidence="2 7" id="KW-0812">Transmembrane</keyword>
<keyword evidence="3 7" id="KW-1133">Transmembrane helix</keyword>
<feature type="transmembrane region" description="Helical" evidence="7">
    <location>
        <begin position="275"/>
        <end position="296"/>
    </location>
</feature>
<feature type="transmembrane region" description="Helical" evidence="7">
    <location>
        <begin position="662"/>
        <end position="685"/>
    </location>
</feature>
<evidence type="ECO:0000256" key="7">
    <source>
        <dbReference type="SAM" id="Phobius"/>
    </source>
</evidence>
<dbReference type="InterPro" id="IPR013130">
    <property type="entry name" value="Fe3_Rdtase_TM_dom"/>
</dbReference>
<evidence type="ECO:0000259" key="8">
    <source>
        <dbReference type="Pfam" id="PF01794"/>
    </source>
</evidence>
<dbReference type="PANTHER" id="PTHR11972">
    <property type="entry name" value="NADPH OXIDASE"/>
    <property type="match status" value="1"/>
</dbReference>
<dbReference type="GO" id="GO:0005886">
    <property type="term" value="C:plasma membrane"/>
    <property type="evidence" value="ECO:0007669"/>
    <property type="project" value="TreeGrafter"/>
</dbReference>
<evidence type="ECO:0000256" key="6">
    <source>
        <dbReference type="SAM" id="MobiDB-lite"/>
    </source>
</evidence>
<sequence length="770" mass="84177">MEPAQLSQLRQRAALATALFSLLVYLVCLWWWETKSWERFVVLQETPKWITYGTAWEAQWAIAACALALCAAACAFCEGFEFPASITKTLDKWKEIEPVLPGKLRRLRLGGGHRLGTLAMALILCRIISLHIVMYRGSRPNHPASWGKMVGTLDLTNDGKKDTRADHIRALKSHAFQLGWDCLVPMSLLGIPTAQFSPPLRAVGLSHEAAIAFHRVLGRATLILVSGHFGFYGLAWAMDGGAKLFWDETLQVCHHGPRVTKLPIGRAFRPGCMGISNFFGFLAWGFGILLGIGSFYMVRRRSYALFMATHQLHWLWWFFACLHWPGALAFVAPALIFFVADCARRLVSERTVRCAVVRHGPKITTVLVPCPGYTVRQLTGGVFRLRCFRISLMWHPFSIAGAVETPDGPVALIHVFDARDGKEGTWTNALCRLAASAPFIELECRGPIIAPISLQQKAREAARGRPLLIVAAGSGLAPAVAFLRLVRLSNPVPNQQIRFVAIVRSAQQIEVLDAFCLPTAGAATQEPWLQTEIHVTRRKAAPTLEGSPSIPRHGRVVIRADTNANLVAVPTPWPTNILHDTKNPLTGAGDEEEAKEAPRVSDPAPPGPASTEDAVSVLAAAFCFVFFSYVVLAREDAPFARESAYFFDESKTGNPNTISGGLSLIVCTVAAFAGAYGSLLICGWVRRRRSVEDEAVSPKDVELRVPSSPRGAEVVLATAGARPDLGEVVRRADAQLGLRAEVLAGGPDVLLEGLEDRLGGRAVERMTWSM</sequence>
<evidence type="ECO:0000256" key="4">
    <source>
        <dbReference type="ARBA" id="ARBA00023002"/>
    </source>
</evidence>
<evidence type="ECO:0000313" key="11">
    <source>
        <dbReference type="Proteomes" id="UP000789595"/>
    </source>
</evidence>
<dbReference type="EMBL" id="CAKKNE010000002">
    <property type="protein sequence ID" value="CAH0367721.1"/>
    <property type="molecule type" value="Genomic_DNA"/>
</dbReference>
<dbReference type="OrthoDB" id="167398at2759"/>
<feature type="transmembrane region" description="Helical" evidence="7">
    <location>
        <begin position="216"/>
        <end position="237"/>
    </location>
</feature>
<name>A0A7S3ZPU6_9STRA</name>
<dbReference type="InterPro" id="IPR039261">
    <property type="entry name" value="FNR_nucleotide-bd"/>
</dbReference>
<evidence type="ECO:0000313" key="10">
    <source>
        <dbReference type="EMBL" id="CAH0367721.1"/>
    </source>
</evidence>
<dbReference type="EMBL" id="HBIW01006640">
    <property type="protein sequence ID" value="CAE0690106.1"/>
    <property type="molecule type" value="Transcribed_RNA"/>
</dbReference>
<gene>
    <name evidence="9" type="ORF">PCAL00307_LOCUS5541</name>
    <name evidence="10" type="ORF">PECAL_2P07560</name>
</gene>
<reference evidence="10" key="2">
    <citation type="submission" date="2021-11" db="EMBL/GenBank/DDBJ databases">
        <authorList>
            <consortium name="Genoscope - CEA"/>
            <person name="William W."/>
        </authorList>
    </citation>
    <scope>NUCLEOTIDE SEQUENCE</scope>
</reference>
<feature type="region of interest" description="Disordered" evidence="6">
    <location>
        <begin position="578"/>
        <end position="611"/>
    </location>
</feature>
<evidence type="ECO:0000256" key="3">
    <source>
        <dbReference type="ARBA" id="ARBA00022989"/>
    </source>
</evidence>
<evidence type="ECO:0000256" key="2">
    <source>
        <dbReference type="ARBA" id="ARBA00022692"/>
    </source>
</evidence>
<dbReference type="SUPFAM" id="SSF52343">
    <property type="entry name" value="Ferredoxin reductase-like, C-terminal NADP-linked domain"/>
    <property type="match status" value="1"/>
</dbReference>
<protein>
    <recommendedName>
        <fullName evidence="8">Ferric oxidoreductase domain-containing protein</fullName>
    </recommendedName>
</protein>
<dbReference type="Proteomes" id="UP000789595">
    <property type="component" value="Unassembled WGS sequence"/>
</dbReference>
<keyword evidence="11" id="KW-1185">Reference proteome</keyword>
<proteinExistence type="predicted"/>
<accession>A0A7S3ZPU6</accession>
<dbReference type="PANTHER" id="PTHR11972:SF69">
    <property type="entry name" value="FERRIC REDUCTION OXIDASE 6-RELATED"/>
    <property type="match status" value="1"/>
</dbReference>
<feature type="transmembrane region" description="Helical" evidence="7">
    <location>
        <begin position="58"/>
        <end position="80"/>
    </location>
</feature>
<reference evidence="9" key="1">
    <citation type="submission" date="2021-01" db="EMBL/GenBank/DDBJ databases">
        <authorList>
            <person name="Corre E."/>
            <person name="Pelletier E."/>
            <person name="Niang G."/>
            <person name="Scheremetjew M."/>
            <person name="Finn R."/>
            <person name="Kale V."/>
            <person name="Holt S."/>
            <person name="Cochrane G."/>
            <person name="Meng A."/>
            <person name="Brown T."/>
            <person name="Cohen L."/>
        </authorList>
    </citation>
    <scope>NUCLEOTIDE SEQUENCE</scope>
    <source>
        <strain evidence="9">CCMP1756</strain>
    </source>
</reference>
<dbReference type="GO" id="GO:0016491">
    <property type="term" value="F:oxidoreductase activity"/>
    <property type="evidence" value="ECO:0007669"/>
    <property type="project" value="UniProtKB-KW"/>
</dbReference>
<evidence type="ECO:0000256" key="5">
    <source>
        <dbReference type="ARBA" id="ARBA00023136"/>
    </source>
</evidence>
<dbReference type="AlphaFoldDB" id="A0A7S3ZPU6"/>
<organism evidence="9">
    <name type="scientific">Pelagomonas calceolata</name>
    <dbReference type="NCBI Taxonomy" id="35677"/>
    <lineage>
        <taxon>Eukaryota</taxon>
        <taxon>Sar</taxon>
        <taxon>Stramenopiles</taxon>
        <taxon>Ochrophyta</taxon>
        <taxon>Pelagophyceae</taxon>
        <taxon>Pelagomonadales</taxon>
        <taxon>Pelagomonadaceae</taxon>
        <taxon>Pelagomonas</taxon>
    </lineage>
</organism>
<feature type="domain" description="Ferric oxidoreductase" evidence="8">
    <location>
        <begin position="183"/>
        <end position="320"/>
    </location>
</feature>
<comment type="subcellular location">
    <subcellularLocation>
        <location evidence="1">Membrane</location>
        <topology evidence="1">Multi-pass membrane protein</topology>
    </subcellularLocation>
</comment>
<evidence type="ECO:0000313" key="9">
    <source>
        <dbReference type="EMBL" id="CAE0690106.1"/>
    </source>
</evidence>
<feature type="transmembrane region" description="Helical" evidence="7">
    <location>
        <begin position="12"/>
        <end position="32"/>
    </location>
</feature>
<dbReference type="InterPro" id="IPR050369">
    <property type="entry name" value="RBOH/FRE"/>
</dbReference>
<evidence type="ECO:0000256" key="1">
    <source>
        <dbReference type="ARBA" id="ARBA00004141"/>
    </source>
</evidence>